<proteinExistence type="inferred from homology"/>
<dbReference type="Pfam" id="PF00583">
    <property type="entry name" value="Acetyltransf_1"/>
    <property type="match status" value="1"/>
</dbReference>
<evidence type="ECO:0000256" key="4">
    <source>
        <dbReference type="SAM" id="MobiDB-lite"/>
    </source>
</evidence>
<sequence>MSQSEARLRPAGDVDYCPYRTEEYDLPDIMDLVDQELSEPYNIYTFRYFLQEWPHLAWLVFPSDAEAEGEQERKRAIATIVCKQDCHKGLVNRGYIAMLSVDKAWRRKGIARKLIDLAMRKMMDGGADEIVLETEYDNRASLSLYGSMGFIKDRRLYRFYLNGKDAFRLVYPILKEIDEPAHPLITSLPQSSMLVSSNGQNILSERENGSSSNEPLQSADNSEGTTFGSLETLVEEGEIMESSDHQVDSTRRLVERGLVL</sequence>
<dbReference type="PANTHER" id="PTHR45896:SF1">
    <property type="entry name" value="N-ALPHA-ACETYLTRANSFERASE 30"/>
    <property type="match status" value="1"/>
</dbReference>
<name>A0A8H3TTG7_9TREE</name>
<dbReference type="GO" id="GO:0004596">
    <property type="term" value="F:protein-N-terminal amino-acid acetyltransferase activity"/>
    <property type="evidence" value="ECO:0007669"/>
    <property type="project" value="InterPro"/>
</dbReference>
<keyword evidence="1" id="KW-0808">Transferase</keyword>
<feature type="region of interest" description="Disordered" evidence="4">
    <location>
        <begin position="203"/>
        <end position="225"/>
    </location>
</feature>
<dbReference type="InterPro" id="IPR044542">
    <property type="entry name" value="NAA30-like"/>
</dbReference>
<dbReference type="PROSITE" id="PS51186">
    <property type="entry name" value="GNAT"/>
    <property type="match status" value="1"/>
</dbReference>
<evidence type="ECO:0000256" key="2">
    <source>
        <dbReference type="ARBA" id="ARBA00023315"/>
    </source>
</evidence>
<protein>
    <recommendedName>
        <fullName evidence="5">N-acetyltransferase domain-containing protein</fullName>
    </recommendedName>
</protein>
<keyword evidence="7" id="KW-1185">Reference proteome</keyword>
<dbReference type="SUPFAM" id="SSF55729">
    <property type="entry name" value="Acyl-CoA N-acyltransferases (Nat)"/>
    <property type="match status" value="1"/>
</dbReference>
<evidence type="ECO:0000259" key="5">
    <source>
        <dbReference type="PROSITE" id="PS51186"/>
    </source>
</evidence>
<reference evidence="6" key="1">
    <citation type="submission" date="2020-07" db="EMBL/GenBank/DDBJ databases">
        <title>Draft Genome Sequence of a Deep-Sea Yeast, Naganishia (Cryptococcus) liquefaciens strain N6.</title>
        <authorList>
            <person name="Han Y.W."/>
            <person name="Kajitani R."/>
            <person name="Morimoto H."/>
            <person name="Parhat M."/>
            <person name="Tsubouchi H."/>
            <person name="Bakenova O."/>
            <person name="Ogata M."/>
            <person name="Argunhan B."/>
            <person name="Aoki R."/>
            <person name="Kajiwara S."/>
            <person name="Itoh T."/>
            <person name="Iwasaki H."/>
        </authorList>
    </citation>
    <scope>NUCLEOTIDE SEQUENCE</scope>
    <source>
        <strain evidence="6">N6</strain>
    </source>
</reference>
<dbReference type="InterPro" id="IPR000182">
    <property type="entry name" value="GNAT_dom"/>
</dbReference>
<evidence type="ECO:0000256" key="3">
    <source>
        <dbReference type="ARBA" id="ARBA00024025"/>
    </source>
</evidence>
<dbReference type="Gene3D" id="3.40.630.30">
    <property type="match status" value="1"/>
</dbReference>
<comment type="caution">
    <text evidence="6">The sequence shown here is derived from an EMBL/GenBank/DDBJ whole genome shotgun (WGS) entry which is preliminary data.</text>
</comment>
<feature type="domain" description="N-acetyltransferase" evidence="5">
    <location>
        <begin position="14"/>
        <end position="174"/>
    </location>
</feature>
<dbReference type="Proteomes" id="UP000620104">
    <property type="component" value="Unassembled WGS sequence"/>
</dbReference>
<dbReference type="GO" id="GO:0031417">
    <property type="term" value="C:NatC complex"/>
    <property type="evidence" value="ECO:0007669"/>
    <property type="project" value="TreeGrafter"/>
</dbReference>
<keyword evidence="2" id="KW-0012">Acyltransferase</keyword>
<dbReference type="FunFam" id="3.40.630.30:FF:000091">
    <property type="entry name" value="Peptide alpha-N-acetyltransferase"/>
    <property type="match status" value="1"/>
</dbReference>
<evidence type="ECO:0000313" key="6">
    <source>
        <dbReference type="EMBL" id="GHJ86882.1"/>
    </source>
</evidence>
<comment type="similarity">
    <text evidence="3">Belongs to the acetyltransferase family. MAK3 subfamily.</text>
</comment>
<evidence type="ECO:0000256" key="1">
    <source>
        <dbReference type="ARBA" id="ARBA00022679"/>
    </source>
</evidence>
<dbReference type="InterPro" id="IPR016181">
    <property type="entry name" value="Acyl_CoA_acyltransferase"/>
</dbReference>
<accession>A0A8H3TTG7</accession>
<dbReference type="PANTHER" id="PTHR45896">
    <property type="entry name" value="N-ALPHA-ACETYLTRANSFERASE 30"/>
    <property type="match status" value="1"/>
</dbReference>
<gene>
    <name evidence="6" type="ORF">NliqN6_3284</name>
</gene>
<dbReference type="OrthoDB" id="249099at2759"/>
<dbReference type="EMBL" id="BLZA01000019">
    <property type="protein sequence ID" value="GHJ86882.1"/>
    <property type="molecule type" value="Genomic_DNA"/>
</dbReference>
<organism evidence="6 7">
    <name type="scientific">Naganishia liquefaciens</name>
    <dbReference type="NCBI Taxonomy" id="104408"/>
    <lineage>
        <taxon>Eukaryota</taxon>
        <taxon>Fungi</taxon>
        <taxon>Dikarya</taxon>
        <taxon>Basidiomycota</taxon>
        <taxon>Agaricomycotina</taxon>
        <taxon>Tremellomycetes</taxon>
        <taxon>Filobasidiales</taxon>
        <taxon>Filobasidiaceae</taxon>
        <taxon>Naganishia</taxon>
    </lineage>
</organism>
<dbReference type="CDD" id="cd04301">
    <property type="entry name" value="NAT_SF"/>
    <property type="match status" value="1"/>
</dbReference>
<evidence type="ECO:0000313" key="7">
    <source>
        <dbReference type="Proteomes" id="UP000620104"/>
    </source>
</evidence>
<dbReference type="AlphaFoldDB" id="A0A8H3TTG7"/>